<evidence type="ECO:0000256" key="2">
    <source>
        <dbReference type="ARBA" id="ARBA00022679"/>
    </source>
</evidence>
<dbReference type="AlphaFoldDB" id="A0A0P9MPX7"/>
<dbReference type="GO" id="GO:0032259">
    <property type="term" value="P:methylation"/>
    <property type="evidence" value="ECO:0007669"/>
    <property type="project" value="UniProtKB-KW"/>
</dbReference>
<keyword evidence="2" id="KW-0808">Transferase</keyword>
<proteinExistence type="predicted"/>
<dbReference type="GO" id="GO:0008171">
    <property type="term" value="F:O-methyltransferase activity"/>
    <property type="evidence" value="ECO:0007669"/>
    <property type="project" value="InterPro"/>
</dbReference>
<dbReference type="SUPFAM" id="SSF53335">
    <property type="entry name" value="S-adenosyl-L-methionine-dependent methyltransferases"/>
    <property type="match status" value="1"/>
</dbReference>
<evidence type="ECO:0000256" key="1">
    <source>
        <dbReference type="ARBA" id="ARBA00022603"/>
    </source>
</evidence>
<evidence type="ECO:0000256" key="3">
    <source>
        <dbReference type="ARBA" id="ARBA00022691"/>
    </source>
</evidence>
<dbReference type="InterPro" id="IPR016461">
    <property type="entry name" value="COMT-like"/>
</dbReference>
<reference evidence="5 6" key="1">
    <citation type="submission" date="2015-09" db="EMBL/GenBank/DDBJ databases">
        <title>Genome announcement of multiple Pseudomonas syringae strains.</title>
        <authorList>
            <person name="Thakur S."/>
            <person name="Wang P.W."/>
            <person name="Gong Y."/>
            <person name="Weir B.S."/>
            <person name="Guttman D.S."/>
        </authorList>
    </citation>
    <scope>NUCLEOTIDE SEQUENCE [LARGE SCALE GENOMIC DNA]</scope>
    <source>
        <strain evidence="5 6">ICMP9419</strain>
    </source>
</reference>
<dbReference type="PROSITE" id="PS51683">
    <property type="entry name" value="SAM_OMT_II"/>
    <property type="match status" value="1"/>
</dbReference>
<dbReference type="PANTHER" id="PTHR43712:SF2">
    <property type="entry name" value="O-METHYLTRANSFERASE CICE"/>
    <property type="match status" value="1"/>
</dbReference>
<keyword evidence="3" id="KW-0949">S-adenosyl-L-methionine</keyword>
<comment type="caution">
    <text evidence="5">The sequence shown here is derived from an EMBL/GenBank/DDBJ whole genome shotgun (WGS) entry which is preliminary data.</text>
</comment>
<organism evidence="5 6">
    <name type="scientific">Pseudomonas syringae pv. castaneae</name>
    <dbReference type="NCBI Taxonomy" id="264450"/>
    <lineage>
        <taxon>Bacteria</taxon>
        <taxon>Pseudomonadati</taxon>
        <taxon>Pseudomonadota</taxon>
        <taxon>Gammaproteobacteria</taxon>
        <taxon>Pseudomonadales</taxon>
        <taxon>Pseudomonadaceae</taxon>
        <taxon>Pseudomonas</taxon>
        <taxon>Pseudomonas syringae</taxon>
    </lineage>
</organism>
<dbReference type="GeneID" id="55644813"/>
<dbReference type="Pfam" id="PF00891">
    <property type="entry name" value="Methyltransf_2"/>
    <property type="match status" value="1"/>
</dbReference>
<dbReference type="PATRIC" id="fig|264450.4.peg.4386"/>
<protein>
    <recommendedName>
        <fullName evidence="4">O-methyltransferase C-terminal domain-containing protein</fullName>
    </recommendedName>
</protein>
<dbReference type="PIRSF" id="PIRSF005739">
    <property type="entry name" value="O-mtase"/>
    <property type="match status" value="1"/>
</dbReference>
<dbReference type="InterPro" id="IPR036390">
    <property type="entry name" value="WH_DNA-bd_sf"/>
</dbReference>
<dbReference type="PANTHER" id="PTHR43712">
    <property type="entry name" value="PUTATIVE (AFU_ORTHOLOGUE AFUA_4G14580)-RELATED"/>
    <property type="match status" value="1"/>
</dbReference>
<evidence type="ECO:0000259" key="4">
    <source>
        <dbReference type="Pfam" id="PF00891"/>
    </source>
</evidence>
<sequence>MVVPPRGEKVLDPVSLALYGFMGSAILLQGHRLGIFRALASADAGPGADALADSLGLDGATLERFLRGAVAWGLVEEQAGGYRLSASAHGALDPQSAQYLGPLLEHFDSNTLPLFRHLGDAVGSGQAQWAKLAQDASAPFDYLLAEDRGAAFHDAMWNLSREPSAELVKLRVVDDVSSLVDLGGGIGTFAIAAAQRHAELSAVVFDLPAVEPHCLARISEVGLASRVSFVPGDFWSGELPHADAYSLGFILSDWNDEQSLQLLRRVRQALNPGGRVLVLDRLLEASGAEPFAAVMQDLAMLLETGGQHRTETQFQALLHEAGFTRTQVIRSSGEKHAVIGYL</sequence>
<evidence type="ECO:0000313" key="5">
    <source>
        <dbReference type="EMBL" id="KPW94111.1"/>
    </source>
</evidence>
<dbReference type="EMBL" id="LJQD01000327">
    <property type="protein sequence ID" value="KPW94111.1"/>
    <property type="molecule type" value="Genomic_DNA"/>
</dbReference>
<accession>A0A0P9MPX7</accession>
<dbReference type="Proteomes" id="UP000050381">
    <property type="component" value="Unassembled WGS sequence"/>
</dbReference>
<evidence type="ECO:0000313" key="6">
    <source>
        <dbReference type="Proteomes" id="UP000050381"/>
    </source>
</evidence>
<dbReference type="SUPFAM" id="SSF46785">
    <property type="entry name" value="Winged helix' DNA-binding domain"/>
    <property type="match status" value="1"/>
</dbReference>
<dbReference type="InterPro" id="IPR036388">
    <property type="entry name" value="WH-like_DNA-bd_sf"/>
</dbReference>
<dbReference type="Gene3D" id="1.10.10.10">
    <property type="entry name" value="Winged helix-like DNA-binding domain superfamily/Winged helix DNA-binding domain"/>
    <property type="match status" value="1"/>
</dbReference>
<name>A0A0P9MPX7_PSESX</name>
<gene>
    <name evidence="5" type="ORF">ALO79_200114</name>
</gene>
<dbReference type="CDD" id="cd02440">
    <property type="entry name" value="AdoMet_MTases"/>
    <property type="match status" value="1"/>
</dbReference>
<dbReference type="InterPro" id="IPR029063">
    <property type="entry name" value="SAM-dependent_MTases_sf"/>
</dbReference>
<dbReference type="RefSeq" id="WP_024778163.1">
    <property type="nucleotide sequence ID" value="NZ_LJQD01000327.1"/>
</dbReference>
<keyword evidence="1" id="KW-0489">Methyltransferase</keyword>
<dbReference type="InterPro" id="IPR001077">
    <property type="entry name" value="COMT_C"/>
</dbReference>
<dbReference type="Gene3D" id="3.40.50.150">
    <property type="entry name" value="Vaccinia Virus protein VP39"/>
    <property type="match status" value="1"/>
</dbReference>
<feature type="domain" description="O-methyltransferase C-terminal" evidence="4">
    <location>
        <begin position="115"/>
        <end position="323"/>
    </location>
</feature>